<name>A0A835E0E8_9POAL</name>
<reference evidence="2" key="1">
    <citation type="submission" date="2020-07" db="EMBL/GenBank/DDBJ databases">
        <title>Genome sequence and genetic diversity analysis of an under-domesticated orphan crop, white fonio (Digitaria exilis).</title>
        <authorList>
            <person name="Bennetzen J.L."/>
            <person name="Chen S."/>
            <person name="Ma X."/>
            <person name="Wang X."/>
            <person name="Yssel A.E.J."/>
            <person name="Chaluvadi S.R."/>
            <person name="Johnson M."/>
            <person name="Gangashetty P."/>
            <person name="Hamidou F."/>
            <person name="Sanogo M.D."/>
            <person name="Zwaenepoel A."/>
            <person name="Wallace J."/>
            <person name="Van De Peer Y."/>
            <person name="Van Deynze A."/>
        </authorList>
    </citation>
    <scope>NUCLEOTIDE SEQUENCE</scope>
    <source>
        <tissue evidence="2">Leaves</tissue>
    </source>
</reference>
<comment type="caution">
    <text evidence="2">The sequence shown here is derived from an EMBL/GenBank/DDBJ whole genome shotgun (WGS) entry which is preliminary data.</text>
</comment>
<proteinExistence type="predicted"/>
<evidence type="ECO:0000313" key="3">
    <source>
        <dbReference type="Proteomes" id="UP000636709"/>
    </source>
</evidence>
<feature type="region of interest" description="Disordered" evidence="1">
    <location>
        <begin position="41"/>
        <end position="138"/>
    </location>
</feature>
<dbReference type="AlphaFoldDB" id="A0A835E0E8"/>
<feature type="compositionally biased region" description="Low complexity" evidence="1">
    <location>
        <begin position="49"/>
        <end position="59"/>
    </location>
</feature>
<organism evidence="2 3">
    <name type="scientific">Digitaria exilis</name>
    <dbReference type="NCBI Taxonomy" id="1010633"/>
    <lineage>
        <taxon>Eukaryota</taxon>
        <taxon>Viridiplantae</taxon>
        <taxon>Streptophyta</taxon>
        <taxon>Embryophyta</taxon>
        <taxon>Tracheophyta</taxon>
        <taxon>Spermatophyta</taxon>
        <taxon>Magnoliopsida</taxon>
        <taxon>Liliopsida</taxon>
        <taxon>Poales</taxon>
        <taxon>Poaceae</taxon>
        <taxon>PACMAD clade</taxon>
        <taxon>Panicoideae</taxon>
        <taxon>Panicodae</taxon>
        <taxon>Paniceae</taxon>
        <taxon>Anthephorinae</taxon>
        <taxon>Digitaria</taxon>
    </lineage>
</organism>
<dbReference type="OrthoDB" id="1990038at2759"/>
<feature type="compositionally biased region" description="Low complexity" evidence="1">
    <location>
        <begin position="79"/>
        <end position="99"/>
    </location>
</feature>
<dbReference type="EMBL" id="JACEFO010002615">
    <property type="protein sequence ID" value="KAF8654341.1"/>
    <property type="molecule type" value="Genomic_DNA"/>
</dbReference>
<evidence type="ECO:0000313" key="2">
    <source>
        <dbReference type="EMBL" id="KAF8654341.1"/>
    </source>
</evidence>
<accession>A0A835E0E8</accession>
<protein>
    <submittedName>
        <fullName evidence="2">Uncharacterized protein</fullName>
    </submittedName>
</protein>
<gene>
    <name evidence="2" type="ORF">HU200_061521</name>
</gene>
<sequence length="138" mass="14993">MSHFGRSGPPDIRDTFSLLVLNISFRRNVDGRNIMVQFAKYGPNAEPIASPARRSASPRKSPPPRRSSTPEKHTNGKDSPPSRSVSPSPKRQSVSPSPKRAGSRSPGSDIKKNKNLMLGVSYRSGDAEEQSSHEIAEG</sequence>
<evidence type="ECO:0000256" key="1">
    <source>
        <dbReference type="SAM" id="MobiDB-lite"/>
    </source>
</evidence>
<dbReference type="Proteomes" id="UP000636709">
    <property type="component" value="Unassembled WGS sequence"/>
</dbReference>
<keyword evidence="3" id="KW-1185">Reference proteome</keyword>